<dbReference type="STRING" id="558155.SAMN04487911_11363"/>
<evidence type="ECO:0000259" key="6">
    <source>
        <dbReference type="Pfam" id="PF02278"/>
    </source>
</evidence>
<evidence type="ECO:0000256" key="4">
    <source>
        <dbReference type="ARBA" id="ARBA00022837"/>
    </source>
</evidence>
<dbReference type="InterPro" id="IPR015176">
    <property type="entry name" value="Lyase_N"/>
</dbReference>
<dbReference type="AlphaFoldDB" id="A0A1M6HAR0"/>
<evidence type="ECO:0000256" key="3">
    <source>
        <dbReference type="ARBA" id="ARBA00011245"/>
    </source>
</evidence>
<dbReference type="InterPro" id="IPR008979">
    <property type="entry name" value="Galactose-bd-like_sf"/>
</dbReference>
<dbReference type="PANTHER" id="PTHR37322">
    <property type="match status" value="1"/>
</dbReference>
<dbReference type="GO" id="GO:0005975">
    <property type="term" value="P:carbohydrate metabolic process"/>
    <property type="evidence" value="ECO:0007669"/>
    <property type="project" value="InterPro"/>
</dbReference>
<feature type="domain" description="Lyase catalytic" evidence="8">
    <location>
        <begin position="244"/>
        <end position="561"/>
    </location>
</feature>
<gene>
    <name evidence="9" type="ORF">SAMN04487911_11363</name>
</gene>
<sequence length="1014" mass="115549">MPIKMVLFLITGIGFSQQTKLPALESFESSNVLELYQNSNSTLAISTDRMRLGKSSLKWEWQGQSSLGTANFRILSHAESPLRYGNYFPSSPTTAISLYNETPQNDTLTISFEKEGKVAVWFDVPLSFKGWRRIWVPFYEMQGNAPEKGAEVDYDYFRISTSAEKGKLYLDDIVFSQYQDDRHQYPDLLVPFIKADTKLGSDHWMPLISNYERIKNLEVSPISMAVRMDLQKFEKLIDADLRIDKKYKVYIKSLREDFQKLNIKDTGETVIGPPLTFMIRQEYYDEKQHGPLKVNDVSDLGKVLKKLANFHDRADTSQKQEIEEMFLTGTKYFLDQGWVAGAAGGTRHHIGYNVRDITEAFFTMRQLLYDNGLLNEIGASLHWLFNLGMLLDDESNFHVNIDYLNTQSYYHLMLIFLMDSQEKQAALLHAYSNYISITLAQQNEEWGFKVDGTAWHHNGHYPAYGYGAFKTVPKVIRTLSGTRFRIKTDGHENFKKAFLNTRAYSQLYDWGFGNAGRHPLEANSIKSLKEEYLLMAYAGNPEGTEKIDKEIAAAYLRLWGKEDKLNSTLFREINGIQPEQLEGYHTMPYAATAIHRRNDWAAIVKGYSKYVWASEIYVDENRYGRYPANGTIQLLNRNGEIGSGFVQEGWDWNRYPGATVINLPFEELEPKMPLIMFRSNETFAGATELDGNGVFGMILNEGKGSNSEWPETKVGFPGKLYAKKSVFSFGDKLIVIGTNICSVDENNPVQTNLFQSLLIDPKIPLYTSNKTITKFPVKTELASDVKKNNWVVDPYGNGYYILSNTAVQLKKEHQHSYHNKYSVNTGRMNAKGKGAKETEADYAAAWIDHGLAPKNANYQYVIYPFLKEEDQKKFEKKAKADDSYTIIRADSTAHIVSDHKSNSTAYAVFEAKRKLDSGYLSEVSEPALIMVRKDSDKNITISAVQPDLNFPEYQPNKYRNYSTPVTLTITLEGKWSALPADFITAIDNSGTKTVISLECKDGFPRVFKMMKLSS</sequence>
<dbReference type="GO" id="GO:0030246">
    <property type="term" value="F:carbohydrate binding"/>
    <property type="evidence" value="ECO:0007669"/>
    <property type="project" value="InterPro"/>
</dbReference>
<dbReference type="PANTHER" id="PTHR37322:SF3">
    <property type="entry name" value="CHONDROITIN SULFATE ABC EXOLYASE"/>
    <property type="match status" value="1"/>
</dbReference>
<evidence type="ECO:0000256" key="2">
    <source>
        <dbReference type="ARBA" id="ARBA00006699"/>
    </source>
</evidence>
<comment type="similarity">
    <text evidence="2">Belongs to the polysaccharide lyase 8 family.</text>
</comment>
<dbReference type="Gene3D" id="2.60.120.430">
    <property type="entry name" value="Galactose-binding lectin"/>
    <property type="match status" value="1"/>
</dbReference>
<organism evidence="9 10">
    <name type="scientific">Arenibacter nanhaiticus</name>
    <dbReference type="NCBI Taxonomy" id="558155"/>
    <lineage>
        <taxon>Bacteria</taxon>
        <taxon>Pseudomonadati</taxon>
        <taxon>Bacteroidota</taxon>
        <taxon>Flavobacteriia</taxon>
        <taxon>Flavobacteriales</taxon>
        <taxon>Flavobacteriaceae</taxon>
        <taxon>Arenibacter</taxon>
    </lineage>
</organism>
<keyword evidence="4" id="KW-0106">Calcium</keyword>
<comment type="subunit">
    <text evidence="3">Monomer.</text>
</comment>
<dbReference type="SUPFAM" id="SSF48230">
    <property type="entry name" value="Chondroitin AC/alginate lyase"/>
    <property type="match status" value="1"/>
</dbReference>
<dbReference type="InterPro" id="IPR039174">
    <property type="entry name" value="Chondroitin_ABC_lyase"/>
</dbReference>
<accession>A0A1M6HAR0</accession>
<evidence type="ECO:0000259" key="8">
    <source>
        <dbReference type="Pfam" id="PF09093"/>
    </source>
</evidence>
<dbReference type="Pfam" id="PF09093">
    <property type="entry name" value="Lyase_catalyt"/>
    <property type="match status" value="1"/>
</dbReference>
<proteinExistence type="inferred from homology"/>
<dbReference type="GO" id="GO:0005576">
    <property type="term" value="C:extracellular region"/>
    <property type="evidence" value="ECO:0007669"/>
    <property type="project" value="InterPro"/>
</dbReference>
<evidence type="ECO:0000313" key="9">
    <source>
        <dbReference type="EMBL" id="SHJ19164.1"/>
    </source>
</evidence>
<evidence type="ECO:0000256" key="5">
    <source>
        <dbReference type="ARBA" id="ARBA00023239"/>
    </source>
</evidence>
<dbReference type="InterPro" id="IPR015177">
    <property type="entry name" value="Lyase_catalyt"/>
</dbReference>
<dbReference type="InterPro" id="IPR014718">
    <property type="entry name" value="GH-type_carb-bd"/>
</dbReference>
<keyword evidence="5 9" id="KW-0456">Lyase</keyword>
<comment type="cofactor">
    <cofactor evidence="1">
        <name>Ca(2+)</name>
        <dbReference type="ChEBI" id="CHEBI:29108"/>
    </cofactor>
</comment>
<dbReference type="EMBL" id="FQYX01000013">
    <property type="protein sequence ID" value="SHJ19164.1"/>
    <property type="molecule type" value="Genomic_DNA"/>
</dbReference>
<feature type="domain" description="Polysaccharide lyase family 8 central" evidence="6">
    <location>
        <begin position="592"/>
        <end position="864"/>
    </location>
</feature>
<dbReference type="InterPro" id="IPR011013">
    <property type="entry name" value="Gal_mutarotase_sf_dom"/>
</dbReference>
<dbReference type="GO" id="GO:0016837">
    <property type="term" value="F:carbon-oxygen lyase activity, acting on polysaccharides"/>
    <property type="evidence" value="ECO:0007669"/>
    <property type="project" value="UniProtKB-ARBA"/>
</dbReference>
<dbReference type="Pfam" id="PF02278">
    <property type="entry name" value="Lyase_8"/>
    <property type="match status" value="1"/>
</dbReference>
<dbReference type="InterPro" id="IPR011071">
    <property type="entry name" value="Lyase_8-like_C"/>
</dbReference>
<dbReference type="Gene3D" id="2.60.220.10">
    <property type="entry name" value="Polysaccharide lyase family 8-like, C-terminal"/>
    <property type="match status" value="1"/>
</dbReference>
<dbReference type="Gene3D" id="2.70.98.10">
    <property type="match status" value="1"/>
</dbReference>
<dbReference type="SUPFAM" id="SSF49863">
    <property type="entry name" value="Hyaluronate lyase-like, C-terminal domain"/>
    <property type="match status" value="1"/>
</dbReference>
<protein>
    <submittedName>
        <fullName evidence="9">Chondroitin-sulfate-ABC endolyase/exolyase</fullName>
    </submittedName>
</protein>
<evidence type="ECO:0000259" key="7">
    <source>
        <dbReference type="Pfam" id="PF09092"/>
    </source>
</evidence>
<reference evidence="9 10" key="1">
    <citation type="submission" date="2016-11" db="EMBL/GenBank/DDBJ databases">
        <authorList>
            <person name="Jaros S."/>
            <person name="Januszkiewicz K."/>
            <person name="Wedrychowicz H."/>
        </authorList>
    </citation>
    <scope>NUCLEOTIDE SEQUENCE [LARGE SCALE GENOMIC DNA]</scope>
    <source>
        <strain evidence="9 10">CGMCC 1.8863</strain>
    </source>
</reference>
<evidence type="ECO:0000313" key="10">
    <source>
        <dbReference type="Proteomes" id="UP000184231"/>
    </source>
</evidence>
<evidence type="ECO:0000256" key="1">
    <source>
        <dbReference type="ARBA" id="ARBA00001913"/>
    </source>
</evidence>
<dbReference type="GO" id="GO:0006027">
    <property type="term" value="P:glycosaminoglycan catabolic process"/>
    <property type="evidence" value="ECO:0007669"/>
    <property type="project" value="InterPro"/>
</dbReference>
<name>A0A1M6HAR0_9FLAO</name>
<dbReference type="Proteomes" id="UP000184231">
    <property type="component" value="Unassembled WGS sequence"/>
</dbReference>
<dbReference type="GO" id="GO:0042597">
    <property type="term" value="C:periplasmic space"/>
    <property type="evidence" value="ECO:0007669"/>
    <property type="project" value="TreeGrafter"/>
</dbReference>
<feature type="domain" description="Lyase N-terminal" evidence="7">
    <location>
        <begin position="25"/>
        <end position="192"/>
    </location>
</feature>
<dbReference type="Gene3D" id="1.50.10.100">
    <property type="entry name" value="Chondroitin AC/alginate lyase"/>
    <property type="match status" value="1"/>
</dbReference>
<dbReference type="InterPro" id="IPR008929">
    <property type="entry name" value="Chondroitin_lyas"/>
</dbReference>
<dbReference type="InterPro" id="IPR003159">
    <property type="entry name" value="Lyase_8_central_dom"/>
</dbReference>
<dbReference type="Pfam" id="PF09092">
    <property type="entry name" value="Lyase_N"/>
    <property type="match status" value="1"/>
</dbReference>
<dbReference type="SUPFAM" id="SSF49785">
    <property type="entry name" value="Galactose-binding domain-like"/>
    <property type="match status" value="1"/>
</dbReference>
<keyword evidence="10" id="KW-1185">Reference proteome</keyword>
<dbReference type="SUPFAM" id="SSF74650">
    <property type="entry name" value="Galactose mutarotase-like"/>
    <property type="match status" value="1"/>
</dbReference>